<dbReference type="RefSeq" id="WP_062412375.1">
    <property type="nucleotide sequence ID" value="NZ_JAJCIO010000015.1"/>
</dbReference>
<dbReference type="EMBL" id="JANGEW010000006">
    <property type="protein sequence ID" value="MCQ5342305.1"/>
    <property type="molecule type" value="Genomic_DNA"/>
</dbReference>
<protein>
    <recommendedName>
        <fullName evidence="3">Nitrogenase/oxidoreductase component 1 domain-containing protein</fullName>
    </recommendedName>
</protein>
<reference evidence="1 2" key="1">
    <citation type="submission" date="2022-06" db="EMBL/GenBank/DDBJ databases">
        <title>Isolation of gut microbiota from human fecal samples.</title>
        <authorList>
            <person name="Pamer E.G."/>
            <person name="Barat B."/>
            <person name="Waligurski E."/>
            <person name="Medina S."/>
            <person name="Paddock L."/>
            <person name="Mostad J."/>
        </authorList>
    </citation>
    <scope>NUCLEOTIDE SEQUENCE [LARGE SCALE GENOMIC DNA]</scope>
    <source>
        <strain evidence="1 2">DFI.1.1</strain>
    </source>
</reference>
<evidence type="ECO:0000313" key="2">
    <source>
        <dbReference type="Proteomes" id="UP001206692"/>
    </source>
</evidence>
<keyword evidence="2" id="KW-1185">Reference proteome</keyword>
<evidence type="ECO:0000313" key="1">
    <source>
        <dbReference type="EMBL" id="MCQ5342305.1"/>
    </source>
</evidence>
<comment type="caution">
    <text evidence="1">The sequence shown here is derived from an EMBL/GenBank/DDBJ whole genome shotgun (WGS) entry which is preliminary data.</text>
</comment>
<proteinExistence type="predicted"/>
<accession>A0ABT1SSL3</accession>
<gene>
    <name evidence="1" type="ORF">NE675_04550</name>
</gene>
<organism evidence="1 2">
    <name type="scientific">Megasphaera massiliensis</name>
    <dbReference type="NCBI Taxonomy" id="1232428"/>
    <lineage>
        <taxon>Bacteria</taxon>
        <taxon>Bacillati</taxon>
        <taxon>Bacillota</taxon>
        <taxon>Negativicutes</taxon>
        <taxon>Veillonellales</taxon>
        <taxon>Veillonellaceae</taxon>
        <taxon>Megasphaera</taxon>
    </lineage>
</organism>
<dbReference type="SUPFAM" id="SSF53807">
    <property type="entry name" value="Helical backbone' metal receptor"/>
    <property type="match status" value="1"/>
</dbReference>
<sequence>MIYENEVNPPQARRYNHVTPDGADIAIGQASFPKPFYIGLQYASPARGHWTIAHSPMLIPGCHEIYVCCACCLHGVVLSADEVPDGAGRFSMVTLTNENLIKGNLEEMMIDGIAHIIDELPERPKCVEGFTSCMQHFLHIDLHVVYGTLRERYPDIDFIDGYMIPTLQRRYSPDVLGRRQLMRAVQPLPKKKAINYVVNYYPVDEDNELTKMLLDGGYDIHDFAACKTYEQYKAMGESEANIYFLENAGPAVKDMERRLKQKPLYLTYSYDYAVLRQNLQTAADELGLTMPDCDALERDIEEKAKALLEKVGSTHIAIDYTATPRPLGLAKFLLTHGFNVYAVYLDTILPGEKDAFDSLQKEYPELQLRSAMHFKRGLLPRNDSQKYGKVLAIGQMAAYFTDTKYFVNFIENSGLYGYVGLSKLLDWIGESNAAENPDMREIIQIKAWGCHG</sequence>
<dbReference type="Proteomes" id="UP001206692">
    <property type="component" value="Unassembled WGS sequence"/>
</dbReference>
<name>A0ABT1SSL3_9FIRM</name>
<evidence type="ECO:0008006" key="3">
    <source>
        <dbReference type="Google" id="ProtNLM"/>
    </source>
</evidence>